<evidence type="ECO:0000313" key="3">
    <source>
        <dbReference type="Proteomes" id="UP001154252"/>
    </source>
</evidence>
<organism evidence="2 3">
    <name type="scientific">Penicillium egyptiacum</name>
    <dbReference type="NCBI Taxonomy" id="1303716"/>
    <lineage>
        <taxon>Eukaryota</taxon>
        <taxon>Fungi</taxon>
        <taxon>Dikarya</taxon>
        <taxon>Ascomycota</taxon>
        <taxon>Pezizomycotina</taxon>
        <taxon>Eurotiomycetes</taxon>
        <taxon>Eurotiomycetidae</taxon>
        <taxon>Eurotiales</taxon>
        <taxon>Aspergillaceae</taxon>
        <taxon>Penicillium</taxon>
    </lineage>
</organism>
<dbReference type="InterPro" id="IPR000073">
    <property type="entry name" value="AB_hydrolase_1"/>
</dbReference>
<dbReference type="Gene3D" id="3.40.50.1820">
    <property type="entry name" value="alpha/beta hydrolase"/>
    <property type="match status" value="1"/>
</dbReference>
<feature type="domain" description="AB hydrolase-1" evidence="1">
    <location>
        <begin position="7"/>
        <end position="238"/>
    </location>
</feature>
<accession>A0A9W4P0U4</accession>
<dbReference type="OrthoDB" id="1263307at2759"/>
<dbReference type="AlphaFoldDB" id="A0A9W4P0U4"/>
<protein>
    <recommendedName>
        <fullName evidence="1">AB hydrolase-1 domain-containing protein</fullName>
    </recommendedName>
</protein>
<sequence length="256" mass="28041">MSEKSVFVFVPGAWHDADSFDVVRDLMHKRGLATEAISTPSVGASTPDKGLHADIEHTHAILKEMVEAGRHIVLVNHSYGGMVGAGAVEGLGHAQRCKAGLPGGVIMVVWMAAFVTPKGKTLRDMLGGDFPSWMFTKNPDDGYYWSSSQETIFYNDMSPEEQQKAISKLKPQTQKSFNEPATHEPWHEMPSMYLFCDKDGAIPLAVQENFAQILGNPVTYHVNASHSAFLSVPEKVIDGLEIALEECRQQSGIAVN</sequence>
<evidence type="ECO:0000259" key="1">
    <source>
        <dbReference type="Pfam" id="PF12697"/>
    </source>
</evidence>
<dbReference type="PANTHER" id="PTHR37017">
    <property type="entry name" value="AB HYDROLASE-1 DOMAIN-CONTAINING PROTEIN-RELATED"/>
    <property type="match status" value="1"/>
</dbReference>
<dbReference type="SUPFAM" id="SSF53474">
    <property type="entry name" value="alpha/beta-Hydrolases"/>
    <property type="match status" value="1"/>
</dbReference>
<dbReference type="Proteomes" id="UP001154252">
    <property type="component" value="Unassembled WGS sequence"/>
</dbReference>
<evidence type="ECO:0000313" key="2">
    <source>
        <dbReference type="EMBL" id="CAG8885682.1"/>
    </source>
</evidence>
<dbReference type="EMBL" id="CAJVRC010000835">
    <property type="protein sequence ID" value="CAG8885682.1"/>
    <property type="molecule type" value="Genomic_DNA"/>
</dbReference>
<dbReference type="Pfam" id="PF12697">
    <property type="entry name" value="Abhydrolase_6"/>
    <property type="match status" value="1"/>
</dbReference>
<reference evidence="2" key="1">
    <citation type="submission" date="2021-07" db="EMBL/GenBank/DDBJ databases">
        <authorList>
            <person name="Branca A.L. A."/>
        </authorList>
    </citation>
    <scope>NUCLEOTIDE SEQUENCE</scope>
</reference>
<proteinExistence type="predicted"/>
<name>A0A9W4P0U4_9EURO</name>
<dbReference type="GO" id="GO:0017000">
    <property type="term" value="P:antibiotic biosynthetic process"/>
    <property type="evidence" value="ECO:0007669"/>
    <property type="project" value="UniProtKB-ARBA"/>
</dbReference>
<dbReference type="PANTHER" id="PTHR37017:SF11">
    <property type="entry name" value="ESTERASE_LIPASE_THIOESTERASE DOMAIN-CONTAINING PROTEIN"/>
    <property type="match status" value="1"/>
</dbReference>
<comment type="caution">
    <text evidence="2">The sequence shown here is derived from an EMBL/GenBank/DDBJ whole genome shotgun (WGS) entry which is preliminary data.</text>
</comment>
<keyword evidence="3" id="KW-1185">Reference proteome</keyword>
<gene>
    <name evidence="2" type="ORF">PEGY_LOCUS508</name>
</gene>
<dbReference type="InterPro" id="IPR029058">
    <property type="entry name" value="AB_hydrolase_fold"/>
</dbReference>
<dbReference type="InterPro" id="IPR052897">
    <property type="entry name" value="Sec-Metab_Biosynth_Hydrolase"/>
</dbReference>
<dbReference type="GO" id="GO:0072330">
    <property type="term" value="P:monocarboxylic acid biosynthetic process"/>
    <property type="evidence" value="ECO:0007669"/>
    <property type="project" value="UniProtKB-ARBA"/>
</dbReference>